<dbReference type="RefSeq" id="WP_084745729.1">
    <property type="nucleotide sequence ID" value="NZ_CP020563.1"/>
</dbReference>
<dbReference type="EMBL" id="CP020563">
    <property type="protein sequence ID" value="ARF72358.1"/>
    <property type="molecule type" value="Genomic_DNA"/>
</dbReference>
<evidence type="ECO:0000256" key="1">
    <source>
        <dbReference type="SAM" id="Phobius"/>
    </source>
</evidence>
<reference evidence="2 3" key="1">
    <citation type="submission" date="2017-04" db="EMBL/GenBank/DDBJ databases">
        <title>The complete genome sequence of Streptomyces albolongus YIM 101047, the producer of novel bafilomycins and novel odoriferous sesquiterpenoids.</title>
        <authorList>
            <person name="Yin M."/>
            <person name="Jiang Y."/>
        </authorList>
    </citation>
    <scope>NUCLEOTIDE SEQUENCE [LARGE SCALE GENOMIC DNA]</scope>
    <source>
        <strain evidence="2 3">YIM 101047</strain>
    </source>
</reference>
<evidence type="ECO:0000313" key="3">
    <source>
        <dbReference type="Proteomes" id="UP000192251"/>
    </source>
</evidence>
<dbReference type="Proteomes" id="UP000192251">
    <property type="component" value="Chromosome"/>
</dbReference>
<keyword evidence="1" id="KW-1133">Transmembrane helix</keyword>
<dbReference type="KEGG" id="kab:B7C62_08775"/>
<name>A0ABC8BR39_9ACTN</name>
<feature type="transmembrane region" description="Helical" evidence="1">
    <location>
        <begin position="20"/>
        <end position="40"/>
    </location>
</feature>
<evidence type="ECO:0000313" key="2">
    <source>
        <dbReference type="EMBL" id="ARF72358.1"/>
    </source>
</evidence>
<proteinExistence type="predicted"/>
<gene>
    <name evidence="2" type="ORF">B7C62_08775</name>
</gene>
<sequence length="136" mass="14892">MRSLAYDLEFREQSTRIRDWGAGLLLLAALLWGWCGFLLLTDYSAETSGGRTVACSSRLFTEGSTANEGRARGDYCAAERDWPEVLAVLWLSVPVSIVGTALFTTGLVSKRMSAHAQAVRELDRLAERPARGPDPS</sequence>
<keyword evidence="1" id="KW-0812">Transmembrane</keyword>
<keyword evidence="3" id="KW-1185">Reference proteome</keyword>
<organism evidence="2 3">
    <name type="scientific">Kitasatospora albolonga</name>
    <dbReference type="NCBI Taxonomy" id="68173"/>
    <lineage>
        <taxon>Bacteria</taxon>
        <taxon>Bacillati</taxon>
        <taxon>Actinomycetota</taxon>
        <taxon>Actinomycetes</taxon>
        <taxon>Kitasatosporales</taxon>
        <taxon>Streptomycetaceae</taxon>
        <taxon>Kitasatospora</taxon>
    </lineage>
</organism>
<dbReference type="AlphaFoldDB" id="A0ABC8BR39"/>
<accession>A0ABC8BR39</accession>
<feature type="transmembrane region" description="Helical" evidence="1">
    <location>
        <begin position="87"/>
        <end position="108"/>
    </location>
</feature>
<keyword evidence="1" id="KW-0472">Membrane</keyword>
<protein>
    <submittedName>
        <fullName evidence="2">Uncharacterized protein</fullName>
    </submittedName>
</protein>